<dbReference type="SMART" id="SM00903">
    <property type="entry name" value="Flavin_Reduct"/>
    <property type="match status" value="1"/>
</dbReference>
<dbReference type="Proteomes" id="UP000002029">
    <property type="component" value="Chromosome"/>
</dbReference>
<dbReference type="RefSeq" id="WP_012893046.1">
    <property type="nucleotide sequence ID" value="NC_013595.1"/>
</dbReference>
<organism evidence="3 4">
    <name type="scientific">Streptosporangium roseum (strain ATCC 12428 / DSM 43021 / JCM 3005 / KCTC 9067 / NCIMB 10171 / NRRL 2505 / NI 9100)</name>
    <dbReference type="NCBI Taxonomy" id="479432"/>
    <lineage>
        <taxon>Bacteria</taxon>
        <taxon>Bacillati</taxon>
        <taxon>Actinomycetota</taxon>
        <taxon>Actinomycetes</taxon>
        <taxon>Streptosporangiales</taxon>
        <taxon>Streptosporangiaceae</taxon>
        <taxon>Streptosporangium</taxon>
    </lineage>
</organism>
<evidence type="ECO:0000313" key="3">
    <source>
        <dbReference type="EMBL" id="ACZ89312.1"/>
    </source>
</evidence>
<evidence type="ECO:0000259" key="2">
    <source>
        <dbReference type="SMART" id="SM00903"/>
    </source>
</evidence>
<dbReference type="STRING" id="479432.Sros_6600"/>
<dbReference type="GO" id="GO:0010181">
    <property type="term" value="F:FMN binding"/>
    <property type="evidence" value="ECO:0007669"/>
    <property type="project" value="InterPro"/>
</dbReference>
<sequence>MATDGDSFRAVLAQWPSGVVIVTTGTPGGGWHGMTASSFSSVSVDPPLVLVCLARSTRTHRLVQERGTFAVSVLGRDQAELGRRFAGRDRTPDRFAGAAWTTVVTGSPVLADSTGWLDCRVAHAHPGGDHTIFVGEVLAADTPRRVTPVLFHSRAWGRLADPLPDEIAVADTGLLSVLRVRGVEGARPARIARALRAAGTRVRLFGPYGEPPPREDLDPATASALITDPARVGAVVGAGAGVAEFAVPVPERPAGASAPPAGTARPAPENAAVIVDAARRAGLVTVAHVTEAFAEGRADAVLSAVGRLAELGCDEIGLEEGGLPASPLRVRDLLQDAVAAARPVPLRVRLRERHGIGMVNALIAMKSGVRLFDTTLGGVDGALPGEDVLFLAEQLNVASPVDRTALIAGAVDLETCWGSGLPGRTYRSAC</sequence>
<dbReference type="PANTHER" id="PTHR30466:SF1">
    <property type="entry name" value="FMN REDUCTASE (NADH) RUTF"/>
    <property type="match status" value="1"/>
</dbReference>
<gene>
    <name evidence="3" type="ordered locus">Sros_6600</name>
</gene>
<name>D2B3M7_STRRD</name>
<feature type="domain" description="Flavin reductase like" evidence="2">
    <location>
        <begin position="12"/>
        <end position="158"/>
    </location>
</feature>
<proteinExistence type="predicted"/>
<evidence type="ECO:0000313" key="4">
    <source>
        <dbReference type="Proteomes" id="UP000002029"/>
    </source>
</evidence>
<dbReference type="GO" id="GO:0042602">
    <property type="term" value="F:riboflavin reductase (NADPH) activity"/>
    <property type="evidence" value="ECO:0007669"/>
    <property type="project" value="TreeGrafter"/>
</dbReference>
<dbReference type="EMBL" id="CP001814">
    <property type="protein sequence ID" value="ACZ89312.1"/>
    <property type="molecule type" value="Genomic_DNA"/>
</dbReference>
<keyword evidence="4" id="KW-1185">Reference proteome</keyword>
<dbReference type="InterPro" id="IPR002563">
    <property type="entry name" value="Flavin_Rdtase-like_dom"/>
</dbReference>
<dbReference type="InterPro" id="IPR050268">
    <property type="entry name" value="NADH-dep_flavin_reductase"/>
</dbReference>
<dbReference type="InterPro" id="IPR012349">
    <property type="entry name" value="Split_barrel_FMN-bd"/>
</dbReference>
<dbReference type="Gene3D" id="3.20.20.70">
    <property type="entry name" value="Aldolase class I"/>
    <property type="match status" value="1"/>
</dbReference>
<dbReference type="PANTHER" id="PTHR30466">
    <property type="entry name" value="FLAVIN REDUCTASE"/>
    <property type="match status" value="1"/>
</dbReference>
<dbReference type="KEGG" id="sro:Sros_6600"/>
<dbReference type="SUPFAM" id="SSF51569">
    <property type="entry name" value="Aldolase"/>
    <property type="match status" value="1"/>
</dbReference>
<dbReference type="Pfam" id="PF01613">
    <property type="entry name" value="Flavin_Reduct"/>
    <property type="match status" value="1"/>
</dbReference>
<dbReference type="Gene3D" id="2.30.110.10">
    <property type="entry name" value="Electron Transport, Fmn-binding Protein, Chain A"/>
    <property type="match status" value="1"/>
</dbReference>
<keyword evidence="1" id="KW-0560">Oxidoreductase</keyword>
<dbReference type="AlphaFoldDB" id="D2B3M7"/>
<dbReference type="eggNOG" id="COG0119">
    <property type="taxonomic scope" value="Bacteria"/>
</dbReference>
<reference evidence="3 4" key="1">
    <citation type="journal article" date="2010" name="Stand. Genomic Sci.">
        <title>Complete genome sequence of Streptosporangium roseum type strain (NI 9100).</title>
        <authorList>
            <person name="Nolan M."/>
            <person name="Sikorski J."/>
            <person name="Jando M."/>
            <person name="Lucas S."/>
            <person name="Lapidus A."/>
            <person name="Glavina Del Rio T."/>
            <person name="Chen F."/>
            <person name="Tice H."/>
            <person name="Pitluck S."/>
            <person name="Cheng J.F."/>
            <person name="Chertkov O."/>
            <person name="Sims D."/>
            <person name="Meincke L."/>
            <person name="Brettin T."/>
            <person name="Han C."/>
            <person name="Detter J.C."/>
            <person name="Bruce D."/>
            <person name="Goodwin L."/>
            <person name="Land M."/>
            <person name="Hauser L."/>
            <person name="Chang Y.J."/>
            <person name="Jeffries C.D."/>
            <person name="Ivanova N."/>
            <person name="Mavromatis K."/>
            <person name="Mikhailova N."/>
            <person name="Chen A."/>
            <person name="Palaniappan K."/>
            <person name="Chain P."/>
            <person name="Rohde M."/>
            <person name="Goker M."/>
            <person name="Bristow J."/>
            <person name="Eisen J.A."/>
            <person name="Markowitz V."/>
            <person name="Hugenholtz P."/>
            <person name="Kyrpides N.C."/>
            <person name="Klenk H.P."/>
        </authorList>
    </citation>
    <scope>NUCLEOTIDE SEQUENCE [LARGE SCALE GENOMIC DNA]</scope>
    <source>
        <strain evidence="4">ATCC 12428 / DSM 43021 / JCM 3005 / NI 9100</strain>
    </source>
</reference>
<dbReference type="eggNOG" id="COG1853">
    <property type="taxonomic scope" value="Bacteria"/>
</dbReference>
<evidence type="ECO:0000256" key="1">
    <source>
        <dbReference type="ARBA" id="ARBA00023002"/>
    </source>
</evidence>
<dbReference type="HOGENOM" id="CLU_637635_0_0_11"/>
<dbReference type="InterPro" id="IPR013785">
    <property type="entry name" value="Aldolase_TIM"/>
</dbReference>
<accession>D2B3M7</accession>
<dbReference type="SUPFAM" id="SSF50475">
    <property type="entry name" value="FMN-binding split barrel"/>
    <property type="match status" value="1"/>
</dbReference>
<dbReference type="OrthoDB" id="9792858at2"/>
<protein>
    <submittedName>
        <fullName evidence="3">Conserved protein/domain typically associated with flavoprotein oxygenase DIM6/NTAB family</fullName>
    </submittedName>
</protein>